<gene>
    <name evidence="1" type="ORF">ACM15_22370</name>
</gene>
<comment type="caution">
    <text evidence="1">The sequence shown here is derived from an EMBL/GenBank/DDBJ whole genome shotgun (WGS) entry which is preliminary data.</text>
</comment>
<dbReference type="AlphaFoldDB" id="A0A0J6CE42"/>
<evidence type="ECO:0000313" key="2">
    <source>
        <dbReference type="Proteomes" id="UP000036166"/>
    </source>
</evidence>
<dbReference type="Proteomes" id="UP000036166">
    <property type="component" value="Unassembled WGS sequence"/>
</dbReference>
<dbReference type="GeneID" id="69980103"/>
<protein>
    <submittedName>
        <fullName evidence="1">Uncharacterized protein</fullName>
    </submittedName>
</protein>
<dbReference type="PATRIC" id="fig|328812.4.peg.5825"/>
<proteinExistence type="predicted"/>
<reference evidence="1 2" key="1">
    <citation type="submission" date="2015-06" db="EMBL/GenBank/DDBJ databases">
        <title>Draft Genome Sequence of Parabacteroides goldsteinii with Putative Novel Metallo-Beta-Lactamases Isolated from a Blood Culture from a Human Patient.</title>
        <authorList>
            <person name="Krogh T.J."/>
            <person name="Agergaard C.N."/>
            <person name="Moller-Jensen J."/>
            <person name="Justesen U.S."/>
        </authorList>
    </citation>
    <scope>NUCLEOTIDE SEQUENCE [LARGE SCALE GENOMIC DNA]</scope>
    <source>
        <strain evidence="1 2">910340</strain>
    </source>
</reference>
<dbReference type="RefSeq" id="WP_048317406.1">
    <property type="nucleotide sequence ID" value="NZ_AP031410.1"/>
</dbReference>
<name>A0A0J6CE42_9BACT</name>
<accession>A0A0J6CE42</accession>
<dbReference type="EMBL" id="LFJV01000097">
    <property type="protein sequence ID" value="KMM31485.1"/>
    <property type="molecule type" value="Genomic_DNA"/>
</dbReference>
<sequence length="68" mass="8163">MKKKNVEYQYPESEPFSLHEPVMSYQQDISSREIPEHILKDIQISREEYKKGLAIPVSDFMKKYKDEL</sequence>
<evidence type="ECO:0000313" key="1">
    <source>
        <dbReference type="EMBL" id="KMM31485.1"/>
    </source>
</evidence>
<organism evidence="1 2">
    <name type="scientific">Parabacteroides goldsteinii</name>
    <dbReference type="NCBI Taxonomy" id="328812"/>
    <lineage>
        <taxon>Bacteria</taxon>
        <taxon>Pseudomonadati</taxon>
        <taxon>Bacteroidota</taxon>
        <taxon>Bacteroidia</taxon>
        <taxon>Bacteroidales</taxon>
        <taxon>Tannerellaceae</taxon>
        <taxon>Parabacteroides</taxon>
    </lineage>
</organism>